<dbReference type="Gene3D" id="3.10.180.10">
    <property type="entry name" value="2,3-Dihydroxybiphenyl 1,2-Dioxygenase, domain 1"/>
    <property type="match status" value="1"/>
</dbReference>
<dbReference type="GO" id="GO:0016829">
    <property type="term" value="F:lyase activity"/>
    <property type="evidence" value="ECO:0007669"/>
    <property type="project" value="UniProtKB-KW"/>
</dbReference>
<reference evidence="2 3" key="1">
    <citation type="submission" date="2017-11" db="EMBL/GenBank/DDBJ databases">
        <title>Genomic Encyclopedia of Archaeal and Bacterial Type Strains, Phase II (KMG-II): From Individual Species to Whole Genera.</title>
        <authorList>
            <person name="Goeker M."/>
        </authorList>
    </citation>
    <scope>NUCLEOTIDE SEQUENCE [LARGE SCALE GENOMIC DNA]</scope>
    <source>
        <strain evidence="2 3">DSM 27393</strain>
    </source>
</reference>
<dbReference type="AlphaFoldDB" id="A0A2M9CI14"/>
<evidence type="ECO:0000259" key="1">
    <source>
        <dbReference type="PROSITE" id="PS51819"/>
    </source>
</evidence>
<dbReference type="Pfam" id="PF00903">
    <property type="entry name" value="Glyoxalase"/>
    <property type="match status" value="1"/>
</dbReference>
<dbReference type="InterPro" id="IPR029068">
    <property type="entry name" value="Glyas_Bleomycin-R_OHBP_Dase"/>
</dbReference>
<dbReference type="Proteomes" id="UP000228758">
    <property type="component" value="Unassembled WGS sequence"/>
</dbReference>
<dbReference type="OrthoDB" id="9804907at2"/>
<dbReference type="InterPro" id="IPR037523">
    <property type="entry name" value="VOC_core"/>
</dbReference>
<name>A0A2M9CI14_9MICO</name>
<sequence>MTVFGETRAFSGFSVDDLDEARRFYVDVLGLELHDDAMGLTLALPGGGELFVYPKENHEPATFTVLNFAVRDIDAAVDALRERGVETKIYSDDEFPTDHRGIMRSRSKDDGPDICWFRDPAGNVLSVLSDQAES</sequence>
<proteinExistence type="predicted"/>
<keyword evidence="2" id="KW-0456">Lyase</keyword>
<dbReference type="RefSeq" id="WP_100363805.1">
    <property type="nucleotide sequence ID" value="NZ_PGFF01000001.1"/>
</dbReference>
<organism evidence="2 3">
    <name type="scientific">Diaminobutyricimonas aerilata</name>
    <dbReference type="NCBI Taxonomy" id="1162967"/>
    <lineage>
        <taxon>Bacteria</taxon>
        <taxon>Bacillati</taxon>
        <taxon>Actinomycetota</taxon>
        <taxon>Actinomycetes</taxon>
        <taxon>Micrococcales</taxon>
        <taxon>Microbacteriaceae</taxon>
        <taxon>Diaminobutyricimonas</taxon>
    </lineage>
</organism>
<comment type="caution">
    <text evidence="2">The sequence shown here is derived from an EMBL/GenBank/DDBJ whole genome shotgun (WGS) entry which is preliminary data.</text>
</comment>
<dbReference type="EMBL" id="PGFF01000001">
    <property type="protein sequence ID" value="PJJ71509.1"/>
    <property type="molecule type" value="Genomic_DNA"/>
</dbReference>
<dbReference type="SUPFAM" id="SSF54593">
    <property type="entry name" value="Glyoxalase/Bleomycin resistance protein/Dihydroxybiphenyl dioxygenase"/>
    <property type="match status" value="1"/>
</dbReference>
<gene>
    <name evidence="2" type="ORF">CLV46_1058</name>
</gene>
<evidence type="ECO:0000313" key="2">
    <source>
        <dbReference type="EMBL" id="PJJ71509.1"/>
    </source>
</evidence>
<accession>A0A2M9CI14</accession>
<keyword evidence="3" id="KW-1185">Reference proteome</keyword>
<evidence type="ECO:0000313" key="3">
    <source>
        <dbReference type="Proteomes" id="UP000228758"/>
    </source>
</evidence>
<dbReference type="InterPro" id="IPR004360">
    <property type="entry name" value="Glyas_Fos-R_dOase_dom"/>
</dbReference>
<dbReference type="PROSITE" id="PS51819">
    <property type="entry name" value="VOC"/>
    <property type="match status" value="1"/>
</dbReference>
<protein>
    <submittedName>
        <fullName evidence="2">Putative enzyme related to lactoylglutathione lyase</fullName>
    </submittedName>
</protein>
<feature type="domain" description="VOC" evidence="1">
    <location>
        <begin position="7"/>
        <end position="130"/>
    </location>
</feature>